<evidence type="ECO:0000313" key="3">
    <source>
        <dbReference type="Proteomes" id="UP001457898"/>
    </source>
</evidence>
<reference evidence="2 3" key="1">
    <citation type="submission" date="2024-03" db="EMBL/GenBank/DDBJ databases">
        <title>Human intestinal bacterial collection.</title>
        <authorList>
            <person name="Pauvert C."/>
            <person name="Hitch T.C.A."/>
            <person name="Clavel T."/>
        </authorList>
    </citation>
    <scope>NUCLEOTIDE SEQUENCE [LARGE SCALE GENOMIC DNA]</scope>
    <source>
        <strain evidence="2 3">CLA-SR-H028</strain>
    </source>
</reference>
<dbReference type="Gene3D" id="3.40.630.30">
    <property type="match status" value="1"/>
</dbReference>
<evidence type="ECO:0000259" key="1">
    <source>
        <dbReference type="PROSITE" id="PS51186"/>
    </source>
</evidence>
<dbReference type="GO" id="GO:0016746">
    <property type="term" value="F:acyltransferase activity"/>
    <property type="evidence" value="ECO:0007669"/>
    <property type="project" value="UniProtKB-KW"/>
</dbReference>
<proteinExistence type="predicted"/>
<name>A0ABV1DKK2_9FIRM</name>
<sequence>MLFMELVIKKYQELTLDELYEILKVRAEVFVVEQHCVYQDMDDFDQCAVHVFLRDDDGIQAYLRVIEPGKAGEDAAIGRVLSKKRRCGLGTEIVYAGIEAAKSRMHASKIRIAAQTYVRSLYENIGFKQSSEEFMEDGIPHIEMILSIDQKNLV</sequence>
<keyword evidence="3" id="KW-1185">Reference proteome</keyword>
<dbReference type="InterPro" id="IPR016181">
    <property type="entry name" value="Acyl_CoA_acyltransferase"/>
</dbReference>
<dbReference type="PROSITE" id="PS51186">
    <property type="entry name" value="GNAT"/>
    <property type="match status" value="1"/>
</dbReference>
<dbReference type="SUPFAM" id="SSF55729">
    <property type="entry name" value="Acyl-CoA N-acyltransferases (Nat)"/>
    <property type="match status" value="1"/>
</dbReference>
<gene>
    <name evidence="2" type="ORF">WMO65_04680</name>
</gene>
<feature type="domain" description="N-acetyltransferase" evidence="1">
    <location>
        <begin position="9"/>
        <end position="149"/>
    </location>
</feature>
<evidence type="ECO:0000313" key="2">
    <source>
        <dbReference type="EMBL" id="MEQ2430293.1"/>
    </source>
</evidence>
<dbReference type="Proteomes" id="UP001457898">
    <property type="component" value="Unassembled WGS sequence"/>
</dbReference>
<keyword evidence="2" id="KW-0012">Acyltransferase</keyword>
<dbReference type="Pfam" id="PF13673">
    <property type="entry name" value="Acetyltransf_10"/>
    <property type="match status" value="1"/>
</dbReference>
<keyword evidence="2" id="KW-0808">Transferase</keyword>
<comment type="caution">
    <text evidence="2">The sequence shown here is derived from an EMBL/GenBank/DDBJ whole genome shotgun (WGS) entry which is preliminary data.</text>
</comment>
<protein>
    <submittedName>
        <fullName evidence="2">GNAT family N-acetyltransferase</fullName>
        <ecNumber evidence="2">2.3.1.-</ecNumber>
    </submittedName>
</protein>
<dbReference type="EMBL" id="JBBMFP010000003">
    <property type="protein sequence ID" value="MEQ2430293.1"/>
    <property type="molecule type" value="Genomic_DNA"/>
</dbReference>
<dbReference type="InterPro" id="IPR000182">
    <property type="entry name" value="GNAT_dom"/>
</dbReference>
<accession>A0ABV1DKK2</accession>
<dbReference type="RefSeq" id="WP_256138882.1">
    <property type="nucleotide sequence ID" value="NZ_JBBMFP010000003.1"/>
</dbReference>
<dbReference type="EC" id="2.3.1.-" evidence="2"/>
<organism evidence="2 3">
    <name type="scientific">Blautia caccae</name>
    <dbReference type="NCBI Taxonomy" id="3133175"/>
    <lineage>
        <taxon>Bacteria</taxon>
        <taxon>Bacillati</taxon>
        <taxon>Bacillota</taxon>
        <taxon>Clostridia</taxon>
        <taxon>Lachnospirales</taxon>
        <taxon>Lachnospiraceae</taxon>
        <taxon>Blautia</taxon>
    </lineage>
</organism>